<name>A0A0A9BCE0_ARUDO</name>
<dbReference type="EMBL" id="GBRH01238990">
    <property type="protein sequence ID" value="JAD58905.1"/>
    <property type="molecule type" value="Transcribed_RNA"/>
</dbReference>
<dbReference type="AlphaFoldDB" id="A0A0A9BCE0"/>
<sequence>MPRGRGLLWLQADCSGHSVRRRSYSRLQERGGLLALQAGRTPSPLLQASAFPGREQITAAGWPRIRQRAVLHSAASNASRRLRRLQPPSQCSFLGQFVPSWSHPLCRRALSGSGEFKHGG</sequence>
<reference evidence="1" key="2">
    <citation type="journal article" date="2015" name="Data Brief">
        <title>Shoot transcriptome of the giant reed, Arundo donax.</title>
        <authorList>
            <person name="Barrero R.A."/>
            <person name="Guerrero F.D."/>
            <person name="Moolhuijzen P."/>
            <person name="Goolsby J.A."/>
            <person name="Tidwell J."/>
            <person name="Bellgard S.E."/>
            <person name="Bellgard M.I."/>
        </authorList>
    </citation>
    <scope>NUCLEOTIDE SEQUENCE</scope>
    <source>
        <tissue evidence="1">Shoot tissue taken approximately 20 cm above the soil surface</tissue>
    </source>
</reference>
<proteinExistence type="predicted"/>
<accession>A0A0A9BCE0</accession>
<reference evidence="1" key="1">
    <citation type="submission" date="2014-09" db="EMBL/GenBank/DDBJ databases">
        <authorList>
            <person name="Magalhaes I.L.F."/>
            <person name="Oliveira U."/>
            <person name="Santos F.R."/>
            <person name="Vidigal T.H.D.A."/>
            <person name="Brescovit A.D."/>
            <person name="Santos A.J."/>
        </authorList>
    </citation>
    <scope>NUCLEOTIDE SEQUENCE</scope>
    <source>
        <tissue evidence="1">Shoot tissue taken approximately 20 cm above the soil surface</tissue>
    </source>
</reference>
<organism evidence="1">
    <name type="scientific">Arundo donax</name>
    <name type="common">Giant reed</name>
    <name type="synonym">Donax arundinaceus</name>
    <dbReference type="NCBI Taxonomy" id="35708"/>
    <lineage>
        <taxon>Eukaryota</taxon>
        <taxon>Viridiplantae</taxon>
        <taxon>Streptophyta</taxon>
        <taxon>Embryophyta</taxon>
        <taxon>Tracheophyta</taxon>
        <taxon>Spermatophyta</taxon>
        <taxon>Magnoliopsida</taxon>
        <taxon>Liliopsida</taxon>
        <taxon>Poales</taxon>
        <taxon>Poaceae</taxon>
        <taxon>PACMAD clade</taxon>
        <taxon>Arundinoideae</taxon>
        <taxon>Arundineae</taxon>
        <taxon>Arundo</taxon>
    </lineage>
</organism>
<evidence type="ECO:0000313" key="1">
    <source>
        <dbReference type="EMBL" id="JAD58905.1"/>
    </source>
</evidence>
<protein>
    <submittedName>
        <fullName evidence="1">Uncharacterized protein</fullName>
    </submittedName>
</protein>